<reference evidence="3" key="2">
    <citation type="submission" date="2020-09" db="EMBL/GenBank/DDBJ databases">
        <authorList>
            <person name="Sun Q."/>
            <person name="Kim S."/>
        </authorList>
    </citation>
    <scope>NUCLEOTIDE SEQUENCE</scope>
    <source>
        <strain evidence="3">KCTC 32422</strain>
    </source>
</reference>
<name>A0A918R9V6_9SPHN</name>
<reference evidence="3" key="1">
    <citation type="journal article" date="2014" name="Int. J. Syst. Evol. Microbiol.">
        <title>Complete genome sequence of Corynebacterium casei LMG S-19264T (=DSM 44701T), isolated from a smear-ripened cheese.</title>
        <authorList>
            <consortium name="US DOE Joint Genome Institute (JGI-PGF)"/>
            <person name="Walter F."/>
            <person name="Albersmeier A."/>
            <person name="Kalinowski J."/>
            <person name="Ruckert C."/>
        </authorList>
    </citation>
    <scope>NUCLEOTIDE SEQUENCE</scope>
    <source>
        <strain evidence="3">KCTC 32422</strain>
    </source>
</reference>
<keyword evidence="2" id="KW-0472">Membrane</keyword>
<dbReference type="Proteomes" id="UP000634139">
    <property type="component" value="Unassembled WGS sequence"/>
</dbReference>
<dbReference type="RefSeq" id="WP_189538826.1">
    <property type="nucleotide sequence ID" value="NZ_BMZD01000001.1"/>
</dbReference>
<accession>A0A918R9V6</accession>
<sequence>MTQAADLIRGKRRQWAAPGGSHDRTVHILARWLPGLIGVVAAAMILGPVVPRGEISFLLDRTKVAVVNERLRVSEAMYRGEDNSGRPFTVTAGSAVQATADEPVVRMEDLVARIKLSDGPAELSARGGTYDYDRQTVDVTGPVNFTAADGYRMTTSAIAIDLQARRVVGSGGVTGAIPAGTFSADRIIADLDARTVTLDGHARLLMSPGKLRMP</sequence>
<dbReference type="EMBL" id="BMZD01000001">
    <property type="protein sequence ID" value="GGZ89068.1"/>
    <property type="molecule type" value="Genomic_DNA"/>
</dbReference>
<comment type="caution">
    <text evidence="3">The sequence shown here is derived from an EMBL/GenBank/DDBJ whole genome shotgun (WGS) entry which is preliminary data.</text>
</comment>
<protein>
    <recommendedName>
        <fullName evidence="5">Lipopolysaccharide export system protein LptC</fullName>
    </recommendedName>
</protein>
<keyword evidence="2" id="KW-1133">Transmembrane helix</keyword>
<evidence type="ECO:0008006" key="5">
    <source>
        <dbReference type="Google" id="ProtNLM"/>
    </source>
</evidence>
<evidence type="ECO:0000313" key="4">
    <source>
        <dbReference type="Proteomes" id="UP000634139"/>
    </source>
</evidence>
<evidence type="ECO:0000313" key="3">
    <source>
        <dbReference type="EMBL" id="GGZ89068.1"/>
    </source>
</evidence>
<evidence type="ECO:0000256" key="2">
    <source>
        <dbReference type="SAM" id="Phobius"/>
    </source>
</evidence>
<proteinExistence type="predicted"/>
<keyword evidence="2" id="KW-0812">Transmembrane</keyword>
<evidence type="ECO:0000256" key="1">
    <source>
        <dbReference type="SAM" id="MobiDB-lite"/>
    </source>
</evidence>
<feature type="region of interest" description="Disordered" evidence="1">
    <location>
        <begin position="1"/>
        <end position="20"/>
    </location>
</feature>
<gene>
    <name evidence="3" type="ORF">GCM10011617_05170</name>
</gene>
<keyword evidence="4" id="KW-1185">Reference proteome</keyword>
<feature type="transmembrane region" description="Helical" evidence="2">
    <location>
        <begin position="32"/>
        <end position="51"/>
    </location>
</feature>
<organism evidence="3 4">
    <name type="scientific">Novosphingobium arvoryzae</name>
    <dbReference type="NCBI Taxonomy" id="1256514"/>
    <lineage>
        <taxon>Bacteria</taxon>
        <taxon>Pseudomonadati</taxon>
        <taxon>Pseudomonadota</taxon>
        <taxon>Alphaproteobacteria</taxon>
        <taxon>Sphingomonadales</taxon>
        <taxon>Sphingomonadaceae</taxon>
        <taxon>Novosphingobium</taxon>
    </lineage>
</organism>
<dbReference type="AlphaFoldDB" id="A0A918R9V6"/>